<reference evidence="2" key="1">
    <citation type="journal article" date="2017" name="Appl. Environ. Microbiol.">
        <title>Genomic analysis of Calderihabitans maritimus KKC1, a thermophilic hydrogenogenic carboxydotrophic bacterium isolated from marine sediment.</title>
        <authorList>
            <person name="Omae K."/>
            <person name="Yoneda Y."/>
            <person name="Fukuyama Y."/>
            <person name="Yoshida T."/>
            <person name="Sako Y."/>
        </authorList>
    </citation>
    <scope>NUCLEOTIDE SEQUENCE [LARGE SCALE GENOMIC DNA]</scope>
    <source>
        <strain evidence="2">KKC1</strain>
    </source>
</reference>
<dbReference type="EMBL" id="BDGJ01000207">
    <property type="protein sequence ID" value="GAW94248.1"/>
    <property type="molecule type" value="Genomic_DNA"/>
</dbReference>
<accession>A0A1Z5HXV3</accession>
<proteinExistence type="predicted"/>
<evidence type="ECO:0000313" key="1">
    <source>
        <dbReference type="EMBL" id="GAW94248.1"/>
    </source>
</evidence>
<dbReference type="Proteomes" id="UP000197032">
    <property type="component" value="Unassembled WGS sequence"/>
</dbReference>
<dbReference type="Gene3D" id="1.10.10.10">
    <property type="entry name" value="Winged helix-like DNA-binding domain superfamily/Winged helix DNA-binding domain"/>
    <property type="match status" value="1"/>
</dbReference>
<dbReference type="InterPro" id="IPR036388">
    <property type="entry name" value="WH-like_DNA-bd_sf"/>
</dbReference>
<protein>
    <submittedName>
        <fullName evidence="1">Uncharacterized protein</fullName>
    </submittedName>
</protein>
<name>A0A1Z5HXV3_9FIRM</name>
<gene>
    <name evidence="1" type="ORF">KKC1_33590</name>
</gene>
<keyword evidence="2" id="KW-1185">Reference proteome</keyword>
<organism evidence="1 2">
    <name type="scientific">Calderihabitans maritimus</name>
    <dbReference type="NCBI Taxonomy" id="1246530"/>
    <lineage>
        <taxon>Bacteria</taxon>
        <taxon>Bacillati</taxon>
        <taxon>Bacillota</taxon>
        <taxon>Clostridia</taxon>
        <taxon>Neomoorellales</taxon>
        <taxon>Calderihabitantaceae</taxon>
        <taxon>Calderihabitans</taxon>
    </lineage>
</organism>
<sequence>MSLVVCPQCGREVDQDDMYQVNGQEMCDDCALERQNIPKPCDVWAVRIATNTRKSMGMRGTEGLTDRQKAIYEFISSQKGATLEQLKQKFSLTENEIRKEIAVLRHCELARAHKRGNDIYFVPWDYKEE</sequence>
<dbReference type="AlphaFoldDB" id="A0A1Z5HXV3"/>
<dbReference type="RefSeq" id="WP_202820122.1">
    <property type="nucleotide sequence ID" value="NZ_BDGJ01000207.1"/>
</dbReference>
<comment type="caution">
    <text evidence="1">The sequence shown here is derived from an EMBL/GenBank/DDBJ whole genome shotgun (WGS) entry which is preliminary data.</text>
</comment>
<evidence type="ECO:0000313" key="2">
    <source>
        <dbReference type="Proteomes" id="UP000197032"/>
    </source>
</evidence>